<dbReference type="RefSeq" id="XP_004340663.1">
    <property type="nucleotide sequence ID" value="XM_004340615.1"/>
</dbReference>
<sequence length="580" mass="66006">MEAKATKRIFIKFGPDVKRVDLPTAHLASLRDLASLFLTKFELPSELLAMARAGQFPLYIQDRQSQVWYEMENIDDVYESAVVELRKPNNDNPMGSSRGGHKIEYCTSSTNDKLVFVMCGLPARGKTYIARKISRYLNWLGVPTQVFNVGSYRREKLGAKQPPEFFDPTNPDGSTQRLHMAVLALDDMFEWLRKGGRVGIYDATNSTKSRRQLIMSRCTDEHIQVIFIESICEDPVIIESTLRETKLHSPDFEGVPSAEAIQQFQERIEHYTRAYETVDEDEYVSFIKMFDVGKKIIVHNLPSSYLPGRVVFFLMNLHIIPRPIFLTRHGQSMDNTEDKIGGDSKLTPSGERYAQALSSWVNQRIFEAKAEGKKKSAMERTVSYDGAEDKLMKLTVWTSTLQRAIATSQRKIQLRCLDEIDAGKCDGMTYEEIAKKMPEEFAARAADKLRYRYPQGESYEDVIQRLEPIIFELERQRDPVLVIAHNAVIRCLYAYFKEKPADECPHIDVPLHTLIELTPRAYGCEEKRYALLKKDDAALGRSLSRDNSFLQPPSPVQAKPETTSAPVAADNNSSNTTTNS</sequence>
<dbReference type="AlphaFoldDB" id="L8H1J5"/>
<dbReference type="KEGG" id="acan:ACA1_155810"/>
<dbReference type="PRINTS" id="PR00991">
    <property type="entry name" value="6PFRUCTKNASE"/>
</dbReference>
<dbReference type="STRING" id="1257118.L8H1J5"/>
<dbReference type="InterPro" id="IPR001345">
    <property type="entry name" value="PG/BPGM_mutase_AS"/>
</dbReference>
<keyword evidence="5" id="KW-0418">Kinase</keyword>
<dbReference type="Proteomes" id="UP000011083">
    <property type="component" value="Unassembled WGS sequence"/>
</dbReference>
<dbReference type="OMA" id="RWIQERC"/>
<dbReference type="GO" id="GO:0003873">
    <property type="term" value="F:6-phosphofructo-2-kinase activity"/>
    <property type="evidence" value="ECO:0007669"/>
    <property type="project" value="InterPro"/>
</dbReference>
<dbReference type="SUPFAM" id="SSF52540">
    <property type="entry name" value="P-loop containing nucleoside triphosphate hydrolases"/>
    <property type="match status" value="1"/>
</dbReference>
<dbReference type="PANTHER" id="PTHR10606:SF44">
    <property type="entry name" value="6-PHOSPHOFRUCTO 2-KINASE_FRUCTOSE 2,6-BISPHOSPHATASE LONG FORM"/>
    <property type="match status" value="1"/>
</dbReference>
<accession>L8H1J5</accession>
<reference evidence="5 6" key="1">
    <citation type="journal article" date="2013" name="Genome Biol.">
        <title>Genome of Acanthamoeba castellanii highlights extensive lateral gene transfer and early evolution of tyrosine kinase signaling.</title>
        <authorList>
            <person name="Clarke M."/>
            <person name="Lohan A.J."/>
            <person name="Liu B."/>
            <person name="Lagkouvardos I."/>
            <person name="Roy S."/>
            <person name="Zafar N."/>
            <person name="Bertelli C."/>
            <person name="Schilde C."/>
            <person name="Kianianmomeni A."/>
            <person name="Burglin T.R."/>
            <person name="Frech C."/>
            <person name="Turcotte B."/>
            <person name="Kopec K.O."/>
            <person name="Synnott J.M."/>
            <person name="Choo C."/>
            <person name="Paponov I."/>
            <person name="Finkler A."/>
            <person name="Soon Heng Tan C."/>
            <person name="Hutchins A.P."/>
            <person name="Weinmeier T."/>
            <person name="Rattei T."/>
            <person name="Chu J.S."/>
            <person name="Gimenez G."/>
            <person name="Irimia M."/>
            <person name="Rigden D.J."/>
            <person name="Fitzpatrick D.A."/>
            <person name="Lorenzo-Morales J."/>
            <person name="Bateman A."/>
            <person name="Chiu C.H."/>
            <person name="Tang P."/>
            <person name="Hegemann P."/>
            <person name="Fromm H."/>
            <person name="Raoult D."/>
            <person name="Greub G."/>
            <person name="Miranda-Saavedra D."/>
            <person name="Chen N."/>
            <person name="Nash P."/>
            <person name="Ginger M.L."/>
            <person name="Horn M."/>
            <person name="Schaap P."/>
            <person name="Caler L."/>
            <person name="Loftus B."/>
        </authorList>
    </citation>
    <scope>NUCLEOTIDE SEQUENCE [LARGE SCALE GENOMIC DNA]</scope>
    <source>
        <strain evidence="5 6">Neff</strain>
    </source>
</reference>
<dbReference type="FunFam" id="3.40.50.300:FF:000644">
    <property type="entry name" value="GpmB, Fructose-2,6-bisphosphatase"/>
    <property type="match status" value="1"/>
</dbReference>
<dbReference type="InterPro" id="IPR013078">
    <property type="entry name" value="His_Pase_superF_clade-1"/>
</dbReference>
<dbReference type="GO" id="GO:0004331">
    <property type="term" value="F:fructose-2,6-bisphosphate 2-phosphatase activity"/>
    <property type="evidence" value="ECO:0007669"/>
    <property type="project" value="TreeGrafter"/>
</dbReference>
<dbReference type="InterPro" id="IPR027417">
    <property type="entry name" value="P-loop_NTPase"/>
</dbReference>
<evidence type="ECO:0000256" key="2">
    <source>
        <dbReference type="ARBA" id="ARBA00022840"/>
    </source>
</evidence>
<dbReference type="SUPFAM" id="SSF53254">
    <property type="entry name" value="Phosphoglycerate mutase-like"/>
    <property type="match status" value="1"/>
</dbReference>
<dbReference type="GeneID" id="14919381"/>
<dbReference type="OrthoDB" id="267323at2759"/>
<dbReference type="PROSITE" id="PS00175">
    <property type="entry name" value="PG_MUTASE"/>
    <property type="match status" value="1"/>
</dbReference>
<organism evidence="5 6">
    <name type="scientific">Acanthamoeba castellanii (strain ATCC 30010 / Neff)</name>
    <dbReference type="NCBI Taxonomy" id="1257118"/>
    <lineage>
        <taxon>Eukaryota</taxon>
        <taxon>Amoebozoa</taxon>
        <taxon>Discosea</taxon>
        <taxon>Longamoebia</taxon>
        <taxon>Centramoebida</taxon>
        <taxon>Acanthamoebidae</taxon>
        <taxon>Acanthamoeba</taxon>
    </lineage>
</organism>
<dbReference type="SMART" id="SM00855">
    <property type="entry name" value="PGAM"/>
    <property type="match status" value="1"/>
</dbReference>
<dbReference type="GO" id="GO:0005524">
    <property type="term" value="F:ATP binding"/>
    <property type="evidence" value="ECO:0007669"/>
    <property type="project" value="UniProtKB-KW"/>
</dbReference>
<evidence type="ECO:0000256" key="3">
    <source>
        <dbReference type="SAM" id="MobiDB-lite"/>
    </source>
</evidence>
<feature type="region of interest" description="Disordered" evidence="3">
    <location>
        <begin position="543"/>
        <end position="580"/>
    </location>
</feature>
<dbReference type="GO" id="GO:0005829">
    <property type="term" value="C:cytosol"/>
    <property type="evidence" value="ECO:0007669"/>
    <property type="project" value="TreeGrafter"/>
</dbReference>
<dbReference type="InterPro" id="IPR003094">
    <property type="entry name" value="6Pfruct_kin"/>
</dbReference>
<dbReference type="Pfam" id="PF00300">
    <property type="entry name" value="His_Phos_1"/>
    <property type="match status" value="2"/>
</dbReference>
<name>L8H1J5_ACACF</name>
<dbReference type="GO" id="GO:0006003">
    <property type="term" value="P:fructose 2,6-bisphosphate metabolic process"/>
    <property type="evidence" value="ECO:0007669"/>
    <property type="project" value="InterPro"/>
</dbReference>
<proteinExistence type="predicted"/>
<keyword evidence="6" id="KW-1185">Reference proteome</keyword>
<dbReference type="VEuPathDB" id="AmoebaDB:ACA1_155810"/>
<dbReference type="Gene3D" id="3.40.50.1240">
    <property type="entry name" value="Phosphoglycerate mutase-like"/>
    <property type="match status" value="1"/>
</dbReference>
<feature type="compositionally biased region" description="Low complexity" evidence="3">
    <location>
        <begin position="571"/>
        <end position="580"/>
    </location>
</feature>
<keyword evidence="5" id="KW-0808">Transferase</keyword>
<evidence type="ECO:0000259" key="4">
    <source>
        <dbReference type="Pfam" id="PF01591"/>
    </source>
</evidence>
<gene>
    <name evidence="5" type="ORF">ACA1_155810</name>
</gene>
<keyword evidence="1" id="KW-0547">Nucleotide-binding</keyword>
<keyword evidence="2" id="KW-0067">ATP-binding</keyword>
<feature type="domain" description="6-phosphofructo-2-kinase" evidence="4">
    <location>
        <begin position="106"/>
        <end position="320"/>
    </location>
</feature>
<dbReference type="FunFam" id="3.40.50.1240:FF:000006">
    <property type="entry name" value="6-phosphofructo-2-kinase/fructose-2, 6-bisphosphatase"/>
    <property type="match status" value="1"/>
</dbReference>
<protein>
    <submittedName>
        <fullName evidence="5">Fructose6-phosphate-2-kinase, putative</fullName>
    </submittedName>
</protein>
<dbReference type="PANTHER" id="PTHR10606">
    <property type="entry name" value="6-PHOSPHOFRUCTO-2-KINASE/FRUCTOSE-2,6-BISPHOSPHATASE"/>
    <property type="match status" value="1"/>
</dbReference>
<evidence type="ECO:0000256" key="1">
    <source>
        <dbReference type="ARBA" id="ARBA00022741"/>
    </source>
</evidence>
<dbReference type="CDD" id="cd07067">
    <property type="entry name" value="HP_PGM_like"/>
    <property type="match status" value="1"/>
</dbReference>
<dbReference type="EMBL" id="KB007951">
    <property type="protein sequence ID" value="ELR18623.1"/>
    <property type="molecule type" value="Genomic_DNA"/>
</dbReference>
<dbReference type="GO" id="GO:0006000">
    <property type="term" value="P:fructose metabolic process"/>
    <property type="evidence" value="ECO:0007669"/>
    <property type="project" value="InterPro"/>
</dbReference>
<dbReference type="InterPro" id="IPR013079">
    <property type="entry name" value="6Phosfructo_kin"/>
</dbReference>
<evidence type="ECO:0000313" key="5">
    <source>
        <dbReference type="EMBL" id="ELR18623.1"/>
    </source>
</evidence>
<evidence type="ECO:0000313" key="6">
    <source>
        <dbReference type="Proteomes" id="UP000011083"/>
    </source>
</evidence>
<dbReference type="Pfam" id="PF01591">
    <property type="entry name" value="6PF2K"/>
    <property type="match status" value="1"/>
</dbReference>
<dbReference type="InterPro" id="IPR029033">
    <property type="entry name" value="His_PPase_superfam"/>
</dbReference>
<dbReference type="Gene3D" id="3.40.50.300">
    <property type="entry name" value="P-loop containing nucleotide triphosphate hydrolases"/>
    <property type="match status" value="1"/>
</dbReference>